<evidence type="ECO:0000256" key="2">
    <source>
        <dbReference type="ARBA" id="ARBA00000711"/>
    </source>
</evidence>
<evidence type="ECO:0000256" key="12">
    <source>
        <dbReference type="ARBA" id="ARBA00022741"/>
    </source>
</evidence>
<comment type="caution">
    <text evidence="18">The sequence shown here is derived from an EMBL/GenBank/DDBJ whole genome shotgun (WGS) entry which is preliminary data.</text>
</comment>
<evidence type="ECO:0000256" key="5">
    <source>
        <dbReference type="ARBA" id="ARBA00004692"/>
    </source>
</evidence>
<keyword evidence="14" id="KW-0067">ATP-binding</keyword>
<dbReference type="SUPFAM" id="SSF52540">
    <property type="entry name" value="P-loop containing nucleoside triphosphate hydrolases"/>
    <property type="match status" value="1"/>
</dbReference>
<evidence type="ECO:0000256" key="15">
    <source>
        <dbReference type="ARBA" id="ARBA00023134"/>
    </source>
</evidence>
<evidence type="ECO:0000256" key="13">
    <source>
        <dbReference type="ARBA" id="ARBA00022777"/>
    </source>
</evidence>
<keyword evidence="15" id="KW-0342">GTP-binding</keyword>
<keyword evidence="11 18" id="KW-0808">Transferase</keyword>
<dbReference type="GO" id="GO:0009236">
    <property type="term" value="P:cobalamin biosynthetic process"/>
    <property type="evidence" value="ECO:0007669"/>
    <property type="project" value="UniProtKB-KW"/>
</dbReference>
<comment type="catalytic activity">
    <reaction evidence="2">
        <text>adenosylcob(III)inamide phosphate + GTP + H(+) = adenosylcob(III)inamide-GDP + diphosphate</text>
        <dbReference type="Rhea" id="RHEA:22712"/>
        <dbReference type="ChEBI" id="CHEBI:15378"/>
        <dbReference type="ChEBI" id="CHEBI:33019"/>
        <dbReference type="ChEBI" id="CHEBI:37565"/>
        <dbReference type="ChEBI" id="CHEBI:58502"/>
        <dbReference type="ChEBI" id="CHEBI:60487"/>
        <dbReference type="EC" id="2.7.7.62"/>
    </reaction>
</comment>
<keyword evidence="12" id="KW-0547">Nucleotide-binding</keyword>
<name>A0A644V273_9ZZZZ</name>
<evidence type="ECO:0000256" key="17">
    <source>
        <dbReference type="ARBA" id="ARBA00030571"/>
    </source>
</evidence>
<reference evidence="18" key="1">
    <citation type="submission" date="2019-08" db="EMBL/GenBank/DDBJ databases">
        <authorList>
            <person name="Kucharzyk K."/>
            <person name="Murdoch R.W."/>
            <person name="Higgins S."/>
            <person name="Loffler F."/>
        </authorList>
    </citation>
    <scope>NUCLEOTIDE SEQUENCE</scope>
</reference>
<dbReference type="GO" id="GO:0005524">
    <property type="term" value="F:ATP binding"/>
    <property type="evidence" value="ECO:0007669"/>
    <property type="project" value="UniProtKB-KW"/>
</dbReference>
<keyword evidence="13" id="KW-0418">Kinase</keyword>
<dbReference type="PANTHER" id="PTHR34848">
    <property type="match status" value="1"/>
</dbReference>
<dbReference type="GO" id="GO:0043752">
    <property type="term" value="F:adenosylcobinamide kinase activity"/>
    <property type="evidence" value="ECO:0007669"/>
    <property type="project" value="UniProtKB-EC"/>
</dbReference>
<evidence type="ECO:0000256" key="1">
    <source>
        <dbReference type="ARBA" id="ARBA00000312"/>
    </source>
</evidence>
<dbReference type="InterPro" id="IPR003203">
    <property type="entry name" value="CobU/CobP"/>
</dbReference>
<dbReference type="CDD" id="cd00544">
    <property type="entry name" value="CobU"/>
    <property type="match status" value="1"/>
</dbReference>
<dbReference type="PIRSF" id="PIRSF006135">
    <property type="entry name" value="CobU"/>
    <property type="match status" value="1"/>
</dbReference>
<dbReference type="NCBIfam" id="NF004469">
    <property type="entry name" value="PRK05800.1"/>
    <property type="match status" value="1"/>
</dbReference>
<comment type="pathway">
    <text evidence="5">Cofactor biosynthesis; adenosylcobalamin biosynthesis; adenosylcobalamin from cob(II)yrinate a,c-diamide: step 6/7.</text>
</comment>
<keyword evidence="10" id="KW-0169">Cobalamin biosynthesis</keyword>
<dbReference type="AlphaFoldDB" id="A0A644V273"/>
<dbReference type="Pfam" id="PF02283">
    <property type="entry name" value="CobU"/>
    <property type="match status" value="1"/>
</dbReference>
<sequence length="199" mass="22240">MQEKLTLVLGGARSGKSKFAEKYVLHAGVKAAYIATAEILDDEMATRVEYHKSRRRNARWINFEAPYDAEKTLLEAGKVADVVLFDCLTVYISNLMYGKNAPTDFNAKYDYVYAGIDKLLKAARQINKPVVFVSNDVGAGIVPDSAMGREYRDIAGWVNQQVGMEADEVYYVIAGNAVDIKKLAFKFNDENGEKHSERP</sequence>
<evidence type="ECO:0000256" key="16">
    <source>
        <dbReference type="ARBA" id="ARBA00029570"/>
    </source>
</evidence>
<evidence type="ECO:0000256" key="7">
    <source>
        <dbReference type="ARBA" id="ARBA00007490"/>
    </source>
</evidence>
<dbReference type="EC" id="2.7.7.62" evidence="9"/>
<dbReference type="GO" id="GO:0005525">
    <property type="term" value="F:GTP binding"/>
    <property type="evidence" value="ECO:0007669"/>
    <property type="project" value="UniProtKB-KW"/>
</dbReference>
<proteinExistence type="inferred from homology"/>
<evidence type="ECO:0000256" key="8">
    <source>
        <dbReference type="ARBA" id="ARBA00012016"/>
    </source>
</evidence>
<evidence type="ECO:0000256" key="14">
    <source>
        <dbReference type="ARBA" id="ARBA00022840"/>
    </source>
</evidence>
<dbReference type="PANTHER" id="PTHR34848:SF1">
    <property type="entry name" value="BIFUNCTIONAL ADENOSYLCOBALAMIN BIOSYNTHESIS PROTEIN COBU"/>
    <property type="match status" value="1"/>
</dbReference>
<evidence type="ECO:0000256" key="3">
    <source>
        <dbReference type="ARBA" id="ARBA00001522"/>
    </source>
</evidence>
<evidence type="ECO:0000256" key="6">
    <source>
        <dbReference type="ARBA" id="ARBA00005159"/>
    </source>
</evidence>
<comment type="function">
    <text evidence="4">Catalyzes ATP-dependent phosphorylation of adenosylcobinamide and addition of GMP to adenosylcobinamide phosphate.</text>
</comment>
<dbReference type="InterPro" id="IPR027417">
    <property type="entry name" value="P-loop_NTPase"/>
</dbReference>
<comment type="pathway">
    <text evidence="6">Cofactor biosynthesis; adenosylcobalamin biosynthesis; adenosylcobalamin from cob(II)yrinate a,c-diamide: step 5/7.</text>
</comment>
<accession>A0A644V273</accession>
<organism evidence="18">
    <name type="scientific">bioreactor metagenome</name>
    <dbReference type="NCBI Taxonomy" id="1076179"/>
    <lineage>
        <taxon>unclassified sequences</taxon>
        <taxon>metagenomes</taxon>
        <taxon>ecological metagenomes</taxon>
    </lineage>
</organism>
<dbReference type="Gene3D" id="3.40.50.300">
    <property type="entry name" value="P-loop containing nucleotide triphosphate hydrolases"/>
    <property type="match status" value="1"/>
</dbReference>
<evidence type="ECO:0000256" key="4">
    <source>
        <dbReference type="ARBA" id="ARBA00003889"/>
    </source>
</evidence>
<evidence type="ECO:0000313" key="18">
    <source>
        <dbReference type="EMBL" id="MPL85430.1"/>
    </source>
</evidence>
<comment type="catalytic activity">
    <reaction evidence="1">
        <text>adenosylcob(III)inamide + ATP = adenosylcob(III)inamide phosphate + ADP + H(+)</text>
        <dbReference type="Rhea" id="RHEA:15769"/>
        <dbReference type="ChEBI" id="CHEBI:2480"/>
        <dbReference type="ChEBI" id="CHEBI:15378"/>
        <dbReference type="ChEBI" id="CHEBI:30616"/>
        <dbReference type="ChEBI" id="CHEBI:58502"/>
        <dbReference type="ChEBI" id="CHEBI:456216"/>
        <dbReference type="EC" id="2.7.1.156"/>
    </reaction>
</comment>
<dbReference type="GO" id="GO:0008820">
    <property type="term" value="F:cobinamide phosphate guanylyltransferase activity"/>
    <property type="evidence" value="ECO:0007669"/>
    <property type="project" value="UniProtKB-EC"/>
</dbReference>
<evidence type="ECO:0000256" key="9">
    <source>
        <dbReference type="ARBA" id="ARBA00012523"/>
    </source>
</evidence>
<comment type="similarity">
    <text evidence="7">Belongs to the CobU/CobP family.</text>
</comment>
<dbReference type="EC" id="2.7.1.156" evidence="8"/>
<dbReference type="EMBL" id="VSSQ01000205">
    <property type="protein sequence ID" value="MPL85430.1"/>
    <property type="molecule type" value="Genomic_DNA"/>
</dbReference>
<evidence type="ECO:0000256" key="10">
    <source>
        <dbReference type="ARBA" id="ARBA00022573"/>
    </source>
</evidence>
<gene>
    <name evidence="18" type="primary">cobU_5</name>
    <name evidence="18" type="ORF">SDC9_31398</name>
</gene>
<comment type="catalytic activity">
    <reaction evidence="3">
        <text>adenosylcob(III)inamide + GTP = adenosylcob(III)inamide phosphate + GDP + H(+)</text>
        <dbReference type="Rhea" id="RHEA:15765"/>
        <dbReference type="ChEBI" id="CHEBI:2480"/>
        <dbReference type="ChEBI" id="CHEBI:15378"/>
        <dbReference type="ChEBI" id="CHEBI:37565"/>
        <dbReference type="ChEBI" id="CHEBI:58189"/>
        <dbReference type="ChEBI" id="CHEBI:58502"/>
        <dbReference type="EC" id="2.7.1.156"/>
    </reaction>
</comment>
<evidence type="ECO:0000256" key="11">
    <source>
        <dbReference type="ARBA" id="ARBA00022679"/>
    </source>
</evidence>
<protein>
    <recommendedName>
        <fullName evidence="16">Adenosylcobinamide kinase</fullName>
        <ecNumber evidence="8">2.7.1.156</ecNumber>
        <ecNumber evidence="9">2.7.7.62</ecNumber>
    </recommendedName>
    <alternativeName>
        <fullName evidence="17">Adenosylcobinamide-phosphate guanylyltransferase</fullName>
    </alternativeName>
</protein>